<keyword evidence="3" id="KW-1185">Reference proteome</keyword>
<sequence length="100" mass="11439">MSEPTPINDNHAEMLDRYKQHTQHCSSCRTAVKNLERLQIGLLAYFVIIISGVAVLPDHWRLQLGLPLVITALLGLGAYSWLKFSLIPKFYFVDYIHAEK</sequence>
<dbReference type="AlphaFoldDB" id="A0A1Z4V2Z6"/>
<dbReference type="RefSeq" id="WP_407919785.1">
    <property type="nucleotide sequence ID" value="NZ_AP018316.1"/>
</dbReference>
<proteinExistence type="predicted"/>
<reference evidence="2 3" key="1">
    <citation type="submission" date="2017-06" db="EMBL/GenBank/DDBJ databases">
        <title>Genome sequencing of cyanobaciteial culture collection at National Institute for Environmental Studies (NIES).</title>
        <authorList>
            <person name="Hirose Y."/>
            <person name="Shimura Y."/>
            <person name="Fujisawa T."/>
            <person name="Nakamura Y."/>
            <person name="Kawachi M."/>
        </authorList>
    </citation>
    <scope>NUCLEOTIDE SEQUENCE [LARGE SCALE GENOMIC DNA]</scope>
    <source>
        <strain evidence="2 3">NIES-806</strain>
    </source>
</reference>
<organism evidence="2 3">
    <name type="scientific">Dolichospermum compactum NIES-806</name>
    <dbReference type="NCBI Taxonomy" id="1973481"/>
    <lineage>
        <taxon>Bacteria</taxon>
        <taxon>Bacillati</taxon>
        <taxon>Cyanobacteriota</taxon>
        <taxon>Cyanophyceae</taxon>
        <taxon>Nostocales</taxon>
        <taxon>Aphanizomenonaceae</taxon>
        <taxon>Dolichospermum</taxon>
        <taxon>Dolichospermum compactum</taxon>
    </lineage>
</organism>
<protein>
    <submittedName>
        <fullName evidence="2">Cell death suppressor protein Lls1 homolog</fullName>
    </submittedName>
</protein>
<accession>A0A1Z4V2Z6</accession>
<name>A0A1Z4V2Z6_9CYAN</name>
<keyword evidence="1" id="KW-0472">Membrane</keyword>
<feature type="transmembrane region" description="Helical" evidence="1">
    <location>
        <begin position="38"/>
        <end position="56"/>
    </location>
</feature>
<feature type="transmembrane region" description="Helical" evidence="1">
    <location>
        <begin position="62"/>
        <end position="82"/>
    </location>
</feature>
<dbReference type="Proteomes" id="UP000218702">
    <property type="component" value="Chromosome"/>
</dbReference>
<keyword evidence="1" id="KW-0812">Transmembrane</keyword>
<keyword evidence="1" id="KW-1133">Transmembrane helix</keyword>
<evidence type="ECO:0000313" key="3">
    <source>
        <dbReference type="Proteomes" id="UP000218702"/>
    </source>
</evidence>
<dbReference type="KEGG" id="dcm:NIES806_21000"/>
<evidence type="ECO:0000256" key="1">
    <source>
        <dbReference type="SAM" id="Phobius"/>
    </source>
</evidence>
<dbReference type="EMBL" id="AP018316">
    <property type="protein sequence ID" value="BAZ85896.1"/>
    <property type="molecule type" value="Genomic_DNA"/>
</dbReference>
<gene>
    <name evidence="2" type="ORF">NIES806_21000</name>
</gene>
<evidence type="ECO:0000313" key="2">
    <source>
        <dbReference type="EMBL" id="BAZ85896.1"/>
    </source>
</evidence>